<dbReference type="GO" id="GO:0016020">
    <property type="term" value="C:membrane"/>
    <property type="evidence" value="ECO:0007669"/>
    <property type="project" value="UniProtKB-SubCell"/>
</dbReference>
<dbReference type="KEGG" id="eke:EK0264_01905"/>
<dbReference type="Pfam" id="PF18916">
    <property type="entry name" value="Lycopene_cyc"/>
    <property type="match status" value="1"/>
</dbReference>
<comment type="pathway">
    <text evidence="2">Carotenoid biosynthesis.</text>
</comment>
<name>A0A7L4YI82_9ACTN</name>
<feature type="transmembrane region" description="Helical" evidence="8">
    <location>
        <begin position="78"/>
        <end position="95"/>
    </location>
</feature>
<dbReference type="GO" id="GO:0016872">
    <property type="term" value="F:intramolecular lyase activity"/>
    <property type="evidence" value="ECO:0007669"/>
    <property type="project" value="InterPro"/>
</dbReference>
<dbReference type="RefSeq" id="WP_159542372.1">
    <property type="nucleotide sequence ID" value="NZ_CP047156.1"/>
</dbReference>
<evidence type="ECO:0000259" key="9">
    <source>
        <dbReference type="Pfam" id="PF18916"/>
    </source>
</evidence>
<evidence type="ECO:0000256" key="5">
    <source>
        <dbReference type="ARBA" id="ARBA00022989"/>
    </source>
</evidence>
<keyword evidence="3 8" id="KW-0812">Transmembrane</keyword>
<keyword evidence="6 8" id="KW-0472">Membrane</keyword>
<evidence type="ECO:0000256" key="8">
    <source>
        <dbReference type="SAM" id="Phobius"/>
    </source>
</evidence>
<feature type="domain" description="Lycopene cyclase" evidence="9">
    <location>
        <begin position="4"/>
        <end position="93"/>
    </location>
</feature>
<keyword evidence="11" id="KW-1185">Reference proteome</keyword>
<dbReference type="GO" id="GO:0016117">
    <property type="term" value="P:carotenoid biosynthetic process"/>
    <property type="evidence" value="ECO:0007669"/>
    <property type="project" value="UniProtKB-KW"/>
</dbReference>
<comment type="subcellular location">
    <subcellularLocation>
        <location evidence="1">Membrane</location>
        <topology evidence="1">Multi-pass membrane protein</topology>
    </subcellularLocation>
</comment>
<dbReference type="InterPro" id="IPR017825">
    <property type="entry name" value="Lycopene_cyclase_dom"/>
</dbReference>
<keyword evidence="7" id="KW-0413">Isomerase</keyword>
<evidence type="ECO:0000256" key="4">
    <source>
        <dbReference type="ARBA" id="ARBA00022746"/>
    </source>
</evidence>
<accession>A0A7L4YI82</accession>
<evidence type="ECO:0000256" key="6">
    <source>
        <dbReference type="ARBA" id="ARBA00023136"/>
    </source>
</evidence>
<proteinExistence type="predicted"/>
<dbReference type="AlphaFoldDB" id="A0A7L4YI82"/>
<dbReference type="GO" id="GO:0045436">
    <property type="term" value="F:lycopene beta cyclase activity"/>
    <property type="evidence" value="ECO:0007669"/>
    <property type="project" value="UniProtKB-ARBA"/>
</dbReference>
<evidence type="ECO:0000256" key="3">
    <source>
        <dbReference type="ARBA" id="ARBA00022692"/>
    </source>
</evidence>
<keyword evidence="5 8" id="KW-1133">Transmembrane helix</keyword>
<evidence type="ECO:0000256" key="1">
    <source>
        <dbReference type="ARBA" id="ARBA00004141"/>
    </source>
</evidence>
<dbReference type="Proteomes" id="UP000463857">
    <property type="component" value="Chromosome"/>
</dbReference>
<feature type="transmembrane region" description="Helical" evidence="8">
    <location>
        <begin position="35"/>
        <end position="58"/>
    </location>
</feature>
<gene>
    <name evidence="10" type="ORF">EK0264_01905</name>
</gene>
<dbReference type="InParanoid" id="A0A7L4YI82"/>
<dbReference type="EMBL" id="CP047156">
    <property type="protein sequence ID" value="QHB99164.1"/>
    <property type="molecule type" value="Genomic_DNA"/>
</dbReference>
<reference evidence="10 11" key="1">
    <citation type="journal article" date="2018" name="Int. J. Syst. Evol. Microbiol.">
        <title>Epidermidibacterium keratini gen. nov., sp. nov., a member of the family Sporichthyaceae, isolated from keratin epidermis.</title>
        <authorList>
            <person name="Lee D.G."/>
            <person name="Trujillo M.E."/>
            <person name="Kang S."/>
            <person name="Nam J.J."/>
            <person name="Kim Y.J."/>
        </authorList>
    </citation>
    <scope>NUCLEOTIDE SEQUENCE [LARGE SCALE GENOMIC DNA]</scope>
    <source>
        <strain evidence="10 11">EPI-7</strain>
    </source>
</reference>
<organism evidence="10 11">
    <name type="scientific">Epidermidibacterium keratini</name>
    <dbReference type="NCBI Taxonomy" id="1891644"/>
    <lineage>
        <taxon>Bacteria</taxon>
        <taxon>Bacillati</taxon>
        <taxon>Actinomycetota</taxon>
        <taxon>Actinomycetes</taxon>
        <taxon>Sporichthyales</taxon>
        <taxon>Sporichthyaceae</taxon>
        <taxon>Epidermidibacterium</taxon>
    </lineage>
</organism>
<sequence length="103" mass="11492">MGHWTYLAILVGTLLAAAWLQLLPGVNVFGQPRRWLLSLLPGTAFLVWDVVVAERGWWAFAEQYTLGPRILGLPLEEIAFFLVVPTCAILGYEAVRTVLAARR</sequence>
<dbReference type="NCBIfam" id="TIGR03462">
    <property type="entry name" value="CarR_dom_SF"/>
    <property type="match status" value="1"/>
</dbReference>
<evidence type="ECO:0000256" key="7">
    <source>
        <dbReference type="ARBA" id="ARBA00023235"/>
    </source>
</evidence>
<feature type="transmembrane region" description="Helical" evidence="8">
    <location>
        <begin position="6"/>
        <end position="23"/>
    </location>
</feature>
<protein>
    <submittedName>
        <fullName evidence="10">Lycopene cyclase domain-containing protein</fullName>
    </submittedName>
</protein>
<dbReference type="OrthoDB" id="5195186at2"/>
<evidence type="ECO:0000313" key="11">
    <source>
        <dbReference type="Proteomes" id="UP000463857"/>
    </source>
</evidence>
<evidence type="ECO:0000256" key="2">
    <source>
        <dbReference type="ARBA" id="ARBA00004829"/>
    </source>
</evidence>
<evidence type="ECO:0000313" key="10">
    <source>
        <dbReference type="EMBL" id="QHB99164.1"/>
    </source>
</evidence>
<keyword evidence="4" id="KW-0125">Carotenoid biosynthesis</keyword>